<feature type="transmembrane region" description="Helical" evidence="14">
    <location>
        <begin position="189"/>
        <end position="208"/>
    </location>
</feature>
<dbReference type="InterPro" id="IPR038377">
    <property type="entry name" value="Na/Glc_symporter_sf"/>
</dbReference>
<evidence type="ECO:0000256" key="11">
    <source>
        <dbReference type="ARBA" id="ARBA00023201"/>
    </source>
</evidence>
<protein>
    <recommendedName>
        <fullName evidence="14">Sodium/proline symporter</fullName>
    </recommendedName>
    <alternativeName>
        <fullName evidence="14">Proline permease</fullName>
    </alternativeName>
</protein>
<keyword evidence="4" id="KW-1003">Cell membrane</keyword>
<comment type="function">
    <text evidence="14">Catalyzes the sodium-dependent uptake of extracellular L-proline.</text>
</comment>
<feature type="transmembrane region" description="Helical" evidence="14">
    <location>
        <begin position="424"/>
        <end position="442"/>
    </location>
</feature>
<keyword evidence="8 14" id="KW-0915">Sodium</keyword>
<dbReference type="CDD" id="cd11475">
    <property type="entry name" value="SLC5sbd_PutP"/>
    <property type="match status" value="1"/>
</dbReference>
<dbReference type="PROSITE" id="PS00456">
    <property type="entry name" value="NA_SOLUT_SYMP_1"/>
    <property type="match status" value="1"/>
</dbReference>
<evidence type="ECO:0000256" key="3">
    <source>
        <dbReference type="ARBA" id="ARBA00022448"/>
    </source>
</evidence>
<keyword evidence="5 14" id="KW-0812">Transmembrane</keyword>
<sequence>MDNSPIVAVLLVYLGFMLAIGVWARRSHDSAAGYFLAGRKLPYWIVAFSMNATGESAWLLLGLSGVAYLTGLQALWVVAGETIGVALAWLLVARRLNEQSRENNTITVPDFLSTRFPAQGAPIRYVSVAIILVMACAYIAAQMLATGKAFNVFLGWNYSTGVWVGGLVTVAYTAFGGFKAVAYTDAVQALLMLFALVAIPVVGIAAIGGPTELWHGLQAIDPRLLIPWSVGEGKLVAVVAIASALAVGLPFLGVPQLLVRFMATRDTRDVPRAAAVSIVVIILFDVGAVATGLVGRILFPSLGDAEQVMPVLAQELFSPIVTGVLVVAVLSAVMSTVSSLLNLASSALVHDIYRKVSQRSGSSRREAIIGQWVTLALGIAGCLVALVQDGFIFSLVLFAWSGLGAAFGPVMLCTLRWSGTTGRGVIAGMIAGFFTSVTWALLAKSATFGLYEMIPASVASLLATVLVSRATAVDDQVGEK</sequence>
<keyword evidence="6 14" id="KW-0769">Symport</keyword>
<evidence type="ECO:0000256" key="8">
    <source>
        <dbReference type="ARBA" id="ARBA00023053"/>
    </source>
</evidence>
<evidence type="ECO:0000256" key="4">
    <source>
        <dbReference type="ARBA" id="ARBA00022475"/>
    </source>
</evidence>
<feature type="transmembrane region" description="Helical" evidence="14">
    <location>
        <begin position="275"/>
        <end position="299"/>
    </location>
</feature>
<keyword evidence="14" id="KW-0997">Cell inner membrane</keyword>
<dbReference type="InterPro" id="IPR001734">
    <property type="entry name" value="Na/solute_symporter"/>
</dbReference>
<dbReference type="InterPro" id="IPR018212">
    <property type="entry name" value="Na/solute_symporter_CS"/>
</dbReference>
<dbReference type="Proteomes" id="UP000004699">
    <property type="component" value="Unassembled WGS sequence"/>
</dbReference>
<evidence type="ECO:0000256" key="14">
    <source>
        <dbReference type="RuleBase" id="RU366012"/>
    </source>
</evidence>
<dbReference type="Gene3D" id="1.20.1730.10">
    <property type="entry name" value="Sodium/glucose cotransporter"/>
    <property type="match status" value="1"/>
</dbReference>
<feature type="transmembrane region" description="Helical" evidence="14">
    <location>
        <begin position="123"/>
        <end position="141"/>
    </location>
</feature>
<dbReference type="eggNOG" id="COG0591">
    <property type="taxonomic scope" value="Bacteria"/>
</dbReference>
<gene>
    <name evidence="15" type="ORF">NOR51B_2777</name>
</gene>
<dbReference type="InterPro" id="IPR011851">
    <property type="entry name" value="Na/Pro_symporter"/>
</dbReference>
<feature type="transmembrane region" description="Helical" evidence="14">
    <location>
        <begin position="44"/>
        <end position="68"/>
    </location>
</feature>
<keyword evidence="16" id="KW-1185">Reference proteome</keyword>
<dbReference type="OrthoDB" id="9789704at2"/>
<dbReference type="GO" id="GO:0031402">
    <property type="term" value="F:sodium ion binding"/>
    <property type="evidence" value="ECO:0007669"/>
    <property type="project" value="UniProtKB-UniRule"/>
</dbReference>
<comment type="subcellular location">
    <subcellularLocation>
        <location evidence="14">Cell inner membrane</location>
        <topology evidence="14">Multi-pass membrane protein</topology>
    </subcellularLocation>
    <subcellularLocation>
        <location evidence="1">Cell membrane</location>
        <topology evidence="1">Multi-pass membrane protein</topology>
    </subcellularLocation>
</comment>
<keyword evidence="11 14" id="KW-0739">Sodium transport</keyword>
<accession>B8KSH2</accession>
<dbReference type="HOGENOM" id="CLU_018808_15_2_6"/>
<feature type="transmembrane region" description="Helical" evidence="14">
    <location>
        <begin position="366"/>
        <end position="386"/>
    </location>
</feature>
<organism evidence="15 16">
    <name type="scientific">Luminiphilus syltensis NOR5-1B</name>
    <dbReference type="NCBI Taxonomy" id="565045"/>
    <lineage>
        <taxon>Bacteria</taxon>
        <taxon>Pseudomonadati</taxon>
        <taxon>Pseudomonadota</taxon>
        <taxon>Gammaproteobacteria</taxon>
        <taxon>Cellvibrionales</taxon>
        <taxon>Halieaceae</taxon>
        <taxon>Luminiphilus</taxon>
    </lineage>
</organism>
<dbReference type="EMBL" id="DS999411">
    <property type="protein sequence ID" value="EED36824.1"/>
    <property type="molecule type" value="Genomic_DNA"/>
</dbReference>
<evidence type="ECO:0000256" key="12">
    <source>
        <dbReference type="ARBA" id="ARBA00033708"/>
    </source>
</evidence>
<evidence type="ECO:0000256" key="13">
    <source>
        <dbReference type="RuleBase" id="RU362091"/>
    </source>
</evidence>
<evidence type="ECO:0000256" key="6">
    <source>
        <dbReference type="ARBA" id="ARBA00022847"/>
    </source>
</evidence>
<dbReference type="STRING" id="565045.NOR51B_2777"/>
<keyword evidence="10 14" id="KW-0472">Membrane</keyword>
<feature type="transmembrane region" description="Helical" evidence="14">
    <location>
        <begin position="161"/>
        <end position="182"/>
    </location>
</feature>
<comment type="similarity">
    <text evidence="2 13">Belongs to the sodium:solute symporter (SSF) (TC 2.A.21) family.</text>
</comment>
<feature type="transmembrane region" description="Helical" evidence="14">
    <location>
        <begin position="6"/>
        <end position="24"/>
    </location>
</feature>
<dbReference type="AlphaFoldDB" id="B8KSH2"/>
<evidence type="ECO:0000256" key="7">
    <source>
        <dbReference type="ARBA" id="ARBA00022989"/>
    </source>
</evidence>
<dbReference type="PANTHER" id="PTHR48086">
    <property type="entry name" value="SODIUM/PROLINE SYMPORTER-RELATED"/>
    <property type="match status" value="1"/>
</dbReference>
<feature type="transmembrane region" description="Helical" evidence="14">
    <location>
        <begin position="235"/>
        <end position="254"/>
    </location>
</feature>
<name>B8KSH2_9GAMM</name>
<dbReference type="GO" id="GO:0015824">
    <property type="term" value="P:proline transport"/>
    <property type="evidence" value="ECO:0007669"/>
    <property type="project" value="UniProtKB-UniRule"/>
</dbReference>
<dbReference type="PANTHER" id="PTHR48086:SF3">
    <property type="entry name" value="SODIUM_PROLINE SYMPORTER"/>
    <property type="match status" value="1"/>
</dbReference>
<feature type="transmembrane region" description="Helical" evidence="14">
    <location>
        <begin position="74"/>
        <end position="92"/>
    </location>
</feature>
<dbReference type="RefSeq" id="WP_009021566.1">
    <property type="nucleotide sequence ID" value="NZ_DS999411.1"/>
</dbReference>
<comment type="catalytic activity">
    <reaction evidence="12">
        <text>L-proline(in) + Na(+)(in) = L-proline(out) + Na(+)(out)</text>
        <dbReference type="Rhea" id="RHEA:28967"/>
        <dbReference type="ChEBI" id="CHEBI:29101"/>
        <dbReference type="ChEBI" id="CHEBI:60039"/>
    </reaction>
</comment>
<dbReference type="NCBIfam" id="TIGR00813">
    <property type="entry name" value="sss"/>
    <property type="match status" value="1"/>
</dbReference>
<evidence type="ECO:0000256" key="9">
    <source>
        <dbReference type="ARBA" id="ARBA00023065"/>
    </source>
</evidence>
<keyword evidence="3 14" id="KW-0813">Transport</keyword>
<evidence type="ECO:0000313" key="15">
    <source>
        <dbReference type="EMBL" id="EED36824.1"/>
    </source>
</evidence>
<dbReference type="GO" id="GO:0005886">
    <property type="term" value="C:plasma membrane"/>
    <property type="evidence" value="ECO:0007669"/>
    <property type="project" value="UniProtKB-SubCell"/>
</dbReference>
<dbReference type="PROSITE" id="PS50283">
    <property type="entry name" value="NA_SOLUT_SYMP_3"/>
    <property type="match status" value="1"/>
</dbReference>
<evidence type="ECO:0000256" key="10">
    <source>
        <dbReference type="ARBA" id="ARBA00023136"/>
    </source>
</evidence>
<evidence type="ECO:0000256" key="1">
    <source>
        <dbReference type="ARBA" id="ARBA00004651"/>
    </source>
</evidence>
<feature type="transmembrane region" description="Helical" evidence="14">
    <location>
        <begin position="448"/>
        <end position="467"/>
    </location>
</feature>
<dbReference type="GO" id="GO:0005298">
    <property type="term" value="F:proline:sodium symporter activity"/>
    <property type="evidence" value="ECO:0007669"/>
    <property type="project" value="UniProtKB-UniRule"/>
</dbReference>
<reference evidence="16" key="1">
    <citation type="journal article" date="2013" name="BMC Microbiol.">
        <title>Taxonomy and evolution of bacteriochlorophyll a-containing members of the OM60/NOR5 clade of marine gammaproteobacteria: description of Luminiphilus syltensis gen. nov., sp. nov., reclassification of Haliea rubra as Pseudohaliea rubra gen. nov., comb. nov., and emendation of Chromatocurvus halotolerans.</title>
        <authorList>
            <person name="Spring S."/>
            <person name="Riedel T."/>
            <person name="Sproer C."/>
            <person name="Yan S."/>
            <person name="Harder J."/>
            <person name="Fuchs B.M."/>
        </authorList>
    </citation>
    <scope>NUCLEOTIDE SEQUENCE [LARGE SCALE GENOMIC DNA]</scope>
    <source>
        <strain evidence="16">NOR51-B</strain>
    </source>
</reference>
<proteinExistence type="inferred from homology"/>
<evidence type="ECO:0000313" key="16">
    <source>
        <dbReference type="Proteomes" id="UP000004699"/>
    </source>
</evidence>
<keyword evidence="14" id="KW-0029">Amino-acid transport</keyword>
<dbReference type="Pfam" id="PF00474">
    <property type="entry name" value="SSF"/>
    <property type="match status" value="1"/>
</dbReference>
<keyword evidence="9 14" id="KW-0406">Ion transport</keyword>
<evidence type="ECO:0000256" key="5">
    <source>
        <dbReference type="ARBA" id="ARBA00022692"/>
    </source>
</evidence>
<keyword evidence="7 14" id="KW-1133">Transmembrane helix</keyword>
<feature type="transmembrane region" description="Helical" evidence="14">
    <location>
        <begin position="392"/>
        <end position="412"/>
    </location>
</feature>
<evidence type="ECO:0000256" key="2">
    <source>
        <dbReference type="ARBA" id="ARBA00006434"/>
    </source>
</evidence>
<dbReference type="InterPro" id="IPR050277">
    <property type="entry name" value="Sodium:Solute_Symporter"/>
</dbReference>
<feature type="transmembrane region" description="Helical" evidence="14">
    <location>
        <begin position="319"/>
        <end position="345"/>
    </location>
</feature>